<dbReference type="PANTHER" id="PTHR33493">
    <property type="entry name" value="LATE EMBRYOGENESIS ABUNDANT PROTEIN 6-RELATED"/>
    <property type="match status" value="1"/>
</dbReference>
<evidence type="ECO:0000256" key="2">
    <source>
        <dbReference type="SAM" id="MobiDB-lite"/>
    </source>
</evidence>
<comment type="caution">
    <text evidence="4">The sequence shown here is derived from an EMBL/GenBank/DDBJ whole genome shotgun (WGS) entry which is preliminary data.</text>
</comment>
<evidence type="ECO:0000313" key="5">
    <source>
        <dbReference type="Proteomes" id="UP001188597"/>
    </source>
</evidence>
<feature type="domain" description="Reverse transcriptase Ty1/copia-type" evidence="3">
    <location>
        <begin position="51"/>
        <end position="118"/>
    </location>
</feature>
<reference evidence="4" key="1">
    <citation type="submission" date="2022-12" db="EMBL/GenBank/DDBJ databases">
        <title>Draft genome assemblies for two species of Escallonia (Escalloniales).</title>
        <authorList>
            <person name="Chanderbali A."/>
            <person name="Dervinis C."/>
            <person name="Anghel I."/>
            <person name="Soltis D."/>
            <person name="Soltis P."/>
            <person name="Zapata F."/>
        </authorList>
    </citation>
    <scope>NUCLEOTIDE SEQUENCE</scope>
    <source>
        <strain evidence="4">UCBG64.0493</strain>
        <tissue evidence="4">Leaf</tissue>
    </source>
</reference>
<dbReference type="Pfam" id="PF03760">
    <property type="entry name" value="LEA_1"/>
    <property type="match status" value="1"/>
</dbReference>
<name>A0AA88V2C2_9ASTE</name>
<feature type="compositionally biased region" description="Polar residues" evidence="2">
    <location>
        <begin position="249"/>
        <end position="268"/>
    </location>
</feature>
<feature type="region of interest" description="Disordered" evidence="2">
    <location>
        <begin position="191"/>
        <end position="328"/>
    </location>
</feature>
<organism evidence="4 5">
    <name type="scientific">Escallonia herrerae</name>
    <dbReference type="NCBI Taxonomy" id="1293975"/>
    <lineage>
        <taxon>Eukaryota</taxon>
        <taxon>Viridiplantae</taxon>
        <taxon>Streptophyta</taxon>
        <taxon>Embryophyta</taxon>
        <taxon>Tracheophyta</taxon>
        <taxon>Spermatophyta</taxon>
        <taxon>Magnoliopsida</taxon>
        <taxon>eudicotyledons</taxon>
        <taxon>Gunneridae</taxon>
        <taxon>Pentapetalae</taxon>
        <taxon>asterids</taxon>
        <taxon>campanulids</taxon>
        <taxon>Escalloniales</taxon>
        <taxon>Escalloniaceae</taxon>
        <taxon>Escallonia</taxon>
    </lineage>
</organism>
<comment type="similarity">
    <text evidence="1">Belongs to the LEA type 1 family.</text>
</comment>
<evidence type="ECO:0000259" key="3">
    <source>
        <dbReference type="Pfam" id="PF07727"/>
    </source>
</evidence>
<dbReference type="InterPro" id="IPR013103">
    <property type="entry name" value="RVT_2"/>
</dbReference>
<accession>A0AA88V2C2</accession>
<dbReference type="PANTHER" id="PTHR33493:SF24">
    <property type="entry name" value="18 KDA SEED MATURATION PROTEIN-LIKE"/>
    <property type="match status" value="1"/>
</dbReference>
<dbReference type="Pfam" id="PF07727">
    <property type="entry name" value="RVT_2"/>
    <property type="match status" value="1"/>
</dbReference>
<dbReference type="GO" id="GO:0009793">
    <property type="term" value="P:embryo development ending in seed dormancy"/>
    <property type="evidence" value="ECO:0007669"/>
    <property type="project" value="InterPro"/>
</dbReference>
<dbReference type="AlphaFoldDB" id="A0AA88V2C2"/>
<feature type="compositionally biased region" description="Gly residues" evidence="2">
    <location>
        <begin position="312"/>
        <end position="328"/>
    </location>
</feature>
<dbReference type="Proteomes" id="UP001188597">
    <property type="component" value="Unassembled WGS sequence"/>
</dbReference>
<evidence type="ECO:0000256" key="1">
    <source>
        <dbReference type="ARBA" id="ARBA00010975"/>
    </source>
</evidence>
<sequence>MFKLLSHSAAADDDVQNNLSSSVLLVDDVAEIVKQIMSNFGTPSFSALSVTSGSDLDGISILKQDLNYHFEMKDLGTLSYFLRLEVSTASDRYYLSQAKYASDLLSRAGLTDSKTTSTLLEPNVRFTLLDGTPLRDPTLYRTLVGNLVCLTVTRPDIAYVVYLIVKMQTAKNAAASVKETAANVAASAKAGMEKTKATAQEKGEKMTAHDPMQKEMATEKKETRVNQAELNKQGERQENAAARQAASATGGTHSYSTTGATGQPTGMHQRSALPGHGTGQPAGQVVEGVVPSHPVGTDTGTARPTPAHNTRVGGGTNTGYGTGGAFTG</sequence>
<keyword evidence="5" id="KW-1185">Reference proteome</keyword>
<proteinExistence type="inferred from homology"/>
<feature type="compositionally biased region" description="Basic and acidic residues" evidence="2">
    <location>
        <begin position="191"/>
        <end position="224"/>
    </location>
</feature>
<gene>
    <name evidence="4" type="ORF">RJ639_021382</name>
</gene>
<evidence type="ECO:0000313" key="4">
    <source>
        <dbReference type="EMBL" id="KAK3000336.1"/>
    </source>
</evidence>
<protein>
    <recommendedName>
        <fullName evidence="3">Reverse transcriptase Ty1/copia-type domain-containing protein</fullName>
    </recommendedName>
</protein>
<dbReference type="InterPro" id="IPR005513">
    <property type="entry name" value="LEA_1"/>
</dbReference>
<dbReference type="EMBL" id="JAVXUP010003031">
    <property type="protein sequence ID" value="KAK3000336.1"/>
    <property type="molecule type" value="Genomic_DNA"/>
</dbReference>